<organism evidence="1 2">
    <name type="scientific">Scophthalmus maximus</name>
    <name type="common">Turbot</name>
    <name type="synonym">Psetta maxima</name>
    <dbReference type="NCBI Taxonomy" id="52904"/>
    <lineage>
        <taxon>Eukaryota</taxon>
        <taxon>Metazoa</taxon>
        <taxon>Chordata</taxon>
        <taxon>Craniata</taxon>
        <taxon>Vertebrata</taxon>
        <taxon>Euteleostomi</taxon>
        <taxon>Actinopterygii</taxon>
        <taxon>Neopterygii</taxon>
        <taxon>Teleostei</taxon>
        <taxon>Neoteleostei</taxon>
        <taxon>Acanthomorphata</taxon>
        <taxon>Carangaria</taxon>
        <taxon>Pleuronectiformes</taxon>
        <taxon>Pleuronectoidei</taxon>
        <taxon>Scophthalmidae</taxon>
        <taxon>Scophthalmus</taxon>
    </lineage>
</organism>
<accession>A0A6A4TAR9</accession>
<dbReference type="EMBL" id="VEVO01000006">
    <property type="protein sequence ID" value="KAF0041508.1"/>
    <property type="molecule type" value="Genomic_DNA"/>
</dbReference>
<dbReference type="AlphaFoldDB" id="A0A6A4TAR9"/>
<dbReference type="Proteomes" id="UP000438429">
    <property type="component" value="Unassembled WGS sequence"/>
</dbReference>
<evidence type="ECO:0000313" key="1">
    <source>
        <dbReference type="EMBL" id="KAF0041508.1"/>
    </source>
</evidence>
<protein>
    <submittedName>
        <fullName evidence="1">Uncharacterized protein</fullName>
    </submittedName>
</protein>
<reference evidence="1 2" key="1">
    <citation type="submission" date="2019-06" db="EMBL/GenBank/DDBJ databases">
        <title>Draft genomes of female and male turbot (Scophthalmus maximus).</title>
        <authorList>
            <person name="Xu H."/>
            <person name="Xu X.-W."/>
            <person name="Shao C."/>
            <person name="Chen S."/>
        </authorList>
    </citation>
    <scope>NUCLEOTIDE SEQUENCE [LARGE SCALE GENOMIC DNA]</scope>
    <source>
        <strain evidence="1">Ysfricsl-2016a</strain>
        <tissue evidence="1">Blood</tissue>
    </source>
</reference>
<comment type="caution">
    <text evidence="1">The sequence shown here is derived from an EMBL/GenBank/DDBJ whole genome shotgun (WGS) entry which is preliminary data.</text>
</comment>
<evidence type="ECO:0000313" key="2">
    <source>
        <dbReference type="Proteomes" id="UP000438429"/>
    </source>
</evidence>
<proteinExistence type="predicted"/>
<sequence length="107" mass="12116">MMDLFARRTDDVTVSSSQVFRFISAEWKNQVTFLSHAPCRRSDLATWQQLLGIQYEIITPDKVLYCANTFVVISYDSKLKVVELSDSVVCSALICSSMNIELVSDLL</sequence>
<gene>
    <name evidence="1" type="ORF">F2P81_007406</name>
</gene>
<name>A0A6A4TAR9_SCOMX</name>